<evidence type="ECO:0008006" key="3">
    <source>
        <dbReference type="Google" id="ProtNLM"/>
    </source>
</evidence>
<reference evidence="1" key="1">
    <citation type="journal article" date="2022" name="Cell">
        <title>Design, construction, and in vivo augmentation of a complex gut microbiome.</title>
        <authorList>
            <person name="Cheng A.G."/>
            <person name="Ho P.Y."/>
            <person name="Aranda-Diaz A."/>
            <person name="Jain S."/>
            <person name="Yu F.B."/>
            <person name="Meng X."/>
            <person name="Wang M."/>
            <person name="Iakiviak M."/>
            <person name="Nagashima K."/>
            <person name="Zhao A."/>
            <person name="Murugkar P."/>
            <person name="Patil A."/>
            <person name="Atabakhsh K."/>
            <person name="Weakley A."/>
            <person name="Yan J."/>
            <person name="Brumbaugh A.R."/>
            <person name="Higginbottom S."/>
            <person name="Dimas A."/>
            <person name="Shiver A.L."/>
            <person name="Deutschbauer A."/>
            <person name="Neff N."/>
            <person name="Sonnenburg J.L."/>
            <person name="Huang K.C."/>
            <person name="Fischbach M.A."/>
        </authorList>
    </citation>
    <scope>NUCLEOTIDE SEQUENCE</scope>
    <source>
        <strain evidence="1">AP11</strain>
    </source>
</reference>
<organism evidence="1 2">
    <name type="scientific">Alistipes ihumii AP11</name>
    <dbReference type="NCBI Taxonomy" id="1211813"/>
    <lineage>
        <taxon>Bacteria</taxon>
        <taxon>Pseudomonadati</taxon>
        <taxon>Bacteroidota</taxon>
        <taxon>Bacteroidia</taxon>
        <taxon>Bacteroidales</taxon>
        <taxon>Rikenellaceae</taxon>
        <taxon>Alistipes</taxon>
    </lineage>
</organism>
<dbReference type="RefSeq" id="WP_147524845.1">
    <property type="nucleotide sequence ID" value="NZ_CAPH01000007.1"/>
</dbReference>
<evidence type="ECO:0000313" key="2">
    <source>
        <dbReference type="Proteomes" id="UP001059295"/>
    </source>
</evidence>
<evidence type="ECO:0000313" key="1">
    <source>
        <dbReference type="EMBL" id="UWN57257.1"/>
    </source>
</evidence>
<dbReference type="Proteomes" id="UP001059295">
    <property type="component" value="Chromosome"/>
</dbReference>
<dbReference type="GeneID" id="82890133"/>
<proteinExistence type="predicted"/>
<gene>
    <name evidence="1" type="ORF">NQ491_00325</name>
</gene>
<sequence length="168" mass="19125">MKKVVALCTGMLLLAGCNGSTKGCREPYRERKGILGISWRIESFKLIFPKYDDCRNPGIIAEDDWKLFLFDGVKNAGAELDYDLIEPQLPAGSPRPFSISEYEFEPGDFTALRLDNVCAKPGVRYCIEFKRKGSRPKATRVRVYLIVKPNVDWERRMMFPDDLAGQPI</sequence>
<keyword evidence="2" id="KW-1185">Reference proteome</keyword>
<dbReference type="EMBL" id="CP102294">
    <property type="protein sequence ID" value="UWN57257.1"/>
    <property type="molecule type" value="Genomic_DNA"/>
</dbReference>
<dbReference type="PROSITE" id="PS51257">
    <property type="entry name" value="PROKAR_LIPOPROTEIN"/>
    <property type="match status" value="1"/>
</dbReference>
<protein>
    <recommendedName>
        <fullName evidence="3">Lipoprotein</fullName>
    </recommendedName>
</protein>
<accession>A0ABY5V1S8</accession>
<name>A0ABY5V1S8_9BACT</name>